<dbReference type="EMBL" id="CP048836">
    <property type="protein sequence ID" value="QID18656.1"/>
    <property type="molecule type" value="Genomic_DNA"/>
</dbReference>
<dbReference type="KEGG" id="azq:G3580_14105"/>
<evidence type="ECO:0000313" key="2">
    <source>
        <dbReference type="EMBL" id="QID18656.1"/>
    </source>
</evidence>
<protein>
    <submittedName>
        <fullName evidence="2">DUF2063 domain-containing protein</fullName>
    </submittedName>
</protein>
<reference evidence="2 3" key="1">
    <citation type="submission" date="2020-02" db="EMBL/GenBank/DDBJ databases">
        <title>Nitrogenibacter mangrovi gen. nov., sp. nov. isolated from mangrove sediment, a denitrifying betaproteobacterium.</title>
        <authorList>
            <person name="Liao H."/>
            <person name="Tian Y."/>
        </authorList>
    </citation>
    <scope>NUCLEOTIDE SEQUENCE [LARGE SCALE GENOMIC DNA]</scope>
    <source>
        <strain evidence="2 3">M9-3-2</strain>
    </source>
</reference>
<dbReference type="InterPro" id="IPR044922">
    <property type="entry name" value="DUF2063_N_sf"/>
</dbReference>
<organism evidence="2 3">
    <name type="scientific">Nitrogeniibacter mangrovi</name>
    <dbReference type="NCBI Taxonomy" id="2016596"/>
    <lineage>
        <taxon>Bacteria</taxon>
        <taxon>Pseudomonadati</taxon>
        <taxon>Pseudomonadota</taxon>
        <taxon>Betaproteobacteria</taxon>
        <taxon>Rhodocyclales</taxon>
        <taxon>Zoogloeaceae</taxon>
        <taxon>Nitrogeniibacter</taxon>
    </lineage>
</organism>
<keyword evidence="3" id="KW-1185">Reference proteome</keyword>
<dbReference type="Gene3D" id="1.10.150.690">
    <property type="entry name" value="DUF2063"/>
    <property type="match status" value="1"/>
</dbReference>
<dbReference type="Pfam" id="PF09836">
    <property type="entry name" value="DUF2063"/>
    <property type="match status" value="1"/>
</dbReference>
<evidence type="ECO:0000313" key="3">
    <source>
        <dbReference type="Proteomes" id="UP000501991"/>
    </source>
</evidence>
<dbReference type="AlphaFoldDB" id="A0A6C1B4M3"/>
<accession>A0A6C1B4M3</accession>
<dbReference type="RefSeq" id="WP_173766526.1">
    <property type="nucleotide sequence ID" value="NZ_CP048836.1"/>
</dbReference>
<proteinExistence type="predicted"/>
<gene>
    <name evidence="2" type="ORF">G3580_14105</name>
</gene>
<dbReference type="InterPro" id="IPR018640">
    <property type="entry name" value="DUF2063"/>
</dbReference>
<feature type="domain" description="Putative DNA-binding" evidence="1">
    <location>
        <begin position="6"/>
        <end position="90"/>
    </location>
</feature>
<name>A0A6C1B4M3_9RHOO</name>
<evidence type="ECO:0000259" key="1">
    <source>
        <dbReference type="Pfam" id="PF09836"/>
    </source>
</evidence>
<dbReference type="Proteomes" id="UP000501991">
    <property type="component" value="Chromosome"/>
</dbReference>
<sequence>MSLVTLQQQMQAAVTAGGVPPGLSGNARGLEVYRTAWRVRLIEALRTNYPALHRVLGDAAFAELATRYLRAHPSQRRSIRWFGHRLPEFIAAHSDTLPHPALRDLARMEWAVCLAFDAADFVPLAFAQLAATPPDAWPTLVFTLQPAVALLELQWSVAPVWRELSTAEDPDRQVAPPERLDNTILVWRKALSPNWRSIAPLEADLLRAVAAGECFGQLCERAVASAGEVDAAATVGAYLQQWVADELLVGA</sequence>